<reference evidence="14" key="1">
    <citation type="submission" date="2020-06" db="EMBL/GenBank/DDBJ databases">
        <title>WGS assembly of Ceratodon purpureus strain R40.</title>
        <authorList>
            <person name="Carey S.B."/>
            <person name="Jenkins J."/>
            <person name="Shu S."/>
            <person name="Lovell J.T."/>
            <person name="Sreedasyam A."/>
            <person name="Maumus F."/>
            <person name="Tiley G.P."/>
            <person name="Fernandez-Pozo N."/>
            <person name="Barry K."/>
            <person name="Chen C."/>
            <person name="Wang M."/>
            <person name="Lipzen A."/>
            <person name="Daum C."/>
            <person name="Saski C.A."/>
            <person name="Payton A.C."/>
            <person name="Mcbreen J.C."/>
            <person name="Conrad R.E."/>
            <person name="Kollar L.M."/>
            <person name="Olsson S."/>
            <person name="Huttunen S."/>
            <person name="Landis J.B."/>
            <person name="Wickett N.J."/>
            <person name="Johnson M.G."/>
            <person name="Rensing S.A."/>
            <person name="Grimwood J."/>
            <person name="Schmutz J."/>
            <person name="Mcdaniel S.F."/>
        </authorList>
    </citation>
    <scope>NUCLEOTIDE SEQUENCE</scope>
    <source>
        <strain evidence="14">R40</strain>
    </source>
</reference>
<evidence type="ECO:0000256" key="7">
    <source>
        <dbReference type="ARBA" id="ARBA00022968"/>
    </source>
</evidence>
<comment type="caution">
    <text evidence="14">The sequence shown here is derived from an EMBL/GenBank/DDBJ whole genome shotgun (WGS) entry which is preliminary data.</text>
</comment>
<evidence type="ECO:0000259" key="13">
    <source>
        <dbReference type="PROSITE" id="PS51304"/>
    </source>
</evidence>
<dbReference type="Proteomes" id="UP000822688">
    <property type="component" value="Chromosome 7"/>
</dbReference>
<keyword evidence="9" id="KW-0333">Golgi apparatus</keyword>
<evidence type="ECO:0000256" key="6">
    <source>
        <dbReference type="ARBA" id="ARBA00022692"/>
    </source>
</evidence>
<dbReference type="PANTHER" id="PTHR11214:SF3">
    <property type="entry name" value="BETA-1,3-GALACTOSYLTRANSFERASE 6"/>
    <property type="match status" value="1"/>
</dbReference>
<protein>
    <recommendedName>
        <fullName evidence="13">Galectin domain-containing protein</fullName>
    </recommendedName>
</protein>
<dbReference type="EMBL" id="CM026428">
    <property type="protein sequence ID" value="KAG0565647.1"/>
    <property type="molecule type" value="Genomic_DNA"/>
</dbReference>
<feature type="transmembrane region" description="Helical" evidence="12">
    <location>
        <begin position="68"/>
        <end position="87"/>
    </location>
</feature>
<evidence type="ECO:0000256" key="9">
    <source>
        <dbReference type="ARBA" id="ARBA00023034"/>
    </source>
</evidence>
<evidence type="ECO:0000256" key="12">
    <source>
        <dbReference type="SAM" id="Phobius"/>
    </source>
</evidence>
<evidence type="ECO:0000256" key="10">
    <source>
        <dbReference type="ARBA" id="ARBA00023136"/>
    </source>
</evidence>
<evidence type="ECO:0000256" key="8">
    <source>
        <dbReference type="ARBA" id="ARBA00022989"/>
    </source>
</evidence>
<dbReference type="GO" id="GO:1901137">
    <property type="term" value="P:carbohydrate derivative biosynthetic process"/>
    <property type="evidence" value="ECO:0007669"/>
    <property type="project" value="UniProtKB-ARBA"/>
</dbReference>
<gene>
    <name evidence="14" type="ORF">KC19_7G003900</name>
</gene>
<evidence type="ECO:0000256" key="4">
    <source>
        <dbReference type="ARBA" id="ARBA00022676"/>
    </source>
</evidence>
<comment type="similarity">
    <text evidence="3">Belongs to the glycosyltransferase 31 family.</text>
</comment>
<dbReference type="GO" id="GO:0030246">
    <property type="term" value="F:carbohydrate binding"/>
    <property type="evidence" value="ECO:0007669"/>
    <property type="project" value="InterPro"/>
</dbReference>
<keyword evidence="4" id="KW-0328">Glycosyltransferase</keyword>
<dbReference type="InterPro" id="IPR002659">
    <property type="entry name" value="Glyco_trans_31"/>
</dbReference>
<evidence type="ECO:0000256" key="2">
    <source>
        <dbReference type="ARBA" id="ARBA00004922"/>
    </source>
</evidence>
<sequence length="709" mass="80951">MMRRHAAYFRLGTTEDDPDPNDDLWALHRKYNRVDLISESKESPGPGFCQKANQAVADGLQRMTNLKVTGRMTIAVIGLMFVIRFTILENPVETFSRVVSQERKENVKKFVVSLKDRFGASESKRWNSSLGLTKAQLEAYTLATNLSERYEPMIMPSMWDGWRRMILEKGPPAKMSQVAVDGNLWRWVELMESLNANDLEAQAFGSTAACPDSLSATSGSGLEGKEEDGMVKYDVLIPCGLHHDSTVTIVGKPLKNFYVQLMAETSVVYMFEVVFHGDGAPFILQSQPYAFVKSVEPYTERCPAITRERFLSNGRSWPTTFVDSLHPCSDALRKPRIIKPREELKYEDILVGHFPDLNVLDESWWFPFTVDQPFVLTMSFGLQGYHIRVDGNYVCSFLYNQTGKVLKSISAVRIGGDVLAMSMMANGLYVPKKSILIPNHLKTPLTALDEKKVEMLIGVTSGGIQFERRMVVRRTWAQYPEIRSGRAMLRFFVGLTRTKNMNRRIFKEANLFKDVVILPFVDGRSYSVLKTIAMCVFMIKYTQAPYLLKTEDDTFVRVDTVLPAVVTSEIYARGLLRASIEQKGLLAHKQLPWYSIKREWPWSSYPKFPRGPAYAISRDVAAFICRQYEDKSLELFRFDTKAMGNWVDLYQRQYLHRVNYIDDPAFLNKDCEAGYKIAQGQNSEQMLCLWKRLQNGKGPLCCNNLETPN</sequence>
<organism evidence="14 15">
    <name type="scientific">Ceratodon purpureus</name>
    <name type="common">Fire moss</name>
    <name type="synonym">Dicranum purpureum</name>
    <dbReference type="NCBI Taxonomy" id="3225"/>
    <lineage>
        <taxon>Eukaryota</taxon>
        <taxon>Viridiplantae</taxon>
        <taxon>Streptophyta</taxon>
        <taxon>Embryophyta</taxon>
        <taxon>Bryophyta</taxon>
        <taxon>Bryophytina</taxon>
        <taxon>Bryopsida</taxon>
        <taxon>Dicranidae</taxon>
        <taxon>Pseudoditrichales</taxon>
        <taxon>Ditrichaceae</taxon>
        <taxon>Ceratodon</taxon>
    </lineage>
</organism>
<dbReference type="InterPro" id="IPR013320">
    <property type="entry name" value="ConA-like_dom_sf"/>
</dbReference>
<evidence type="ECO:0000256" key="1">
    <source>
        <dbReference type="ARBA" id="ARBA00004323"/>
    </source>
</evidence>
<evidence type="ECO:0000313" key="15">
    <source>
        <dbReference type="Proteomes" id="UP000822688"/>
    </source>
</evidence>
<evidence type="ECO:0000313" key="14">
    <source>
        <dbReference type="EMBL" id="KAG0565647.1"/>
    </source>
</evidence>
<dbReference type="SMART" id="SM00908">
    <property type="entry name" value="Gal-bind_lectin"/>
    <property type="match status" value="1"/>
</dbReference>
<keyword evidence="11" id="KW-0464">Manganese</keyword>
<comment type="subcellular location">
    <subcellularLocation>
        <location evidence="1">Golgi apparatus membrane</location>
        <topology evidence="1">Single-pass type II membrane protein</topology>
    </subcellularLocation>
</comment>
<keyword evidence="6 12" id="KW-0812">Transmembrane</keyword>
<dbReference type="GO" id="GO:0000139">
    <property type="term" value="C:Golgi membrane"/>
    <property type="evidence" value="ECO:0007669"/>
    <property type="project" value="UniProtKB-SubCell"/>
</dbReference>
<name>A0A8T0H4L4_CERPU</name>
<dbReference type="Gene3D" id="2.60.120.200">
    <property type="match status" value="1"/>
</dbReference>
<keyword evidence="5" id="KW-0808">Transferase</keyword>
<evidence type="ECO:0000256" key="3">
    <source>
        <dbReference type="ARBA" id="ARBA00008661"/>
    </source>
</evidence>
<accession>A0A8T0H4L4</accession>
<keyword evidence="8 12" id="KW-1133">Transmembrane helix</keyword>
<evidence type="ECO:0000256" key="5">
    <source>
        <dbReference type="ARBA" id="ARBA00022679"/>
    </source>
</evidence>
<dbReference type="GO" id="GO:0008378">
    <property type="term" value="F:galactosyltransferase activity"/>
    <property type="evidence" value="ECO:0007669"/>
    <property type="project" value="UniProtKB-ARBA"/>
</dbReference>
<dbReference type="Pfam" id="PF00337">
    <property type="entry name" value="Gal-bind_lectin"/>
    <property type="match status" value="1"/>
</dbReference>
<keyword evidence="10 12" id="KW-0472">Membrane</keyword>
<evidence type="ECO:0000256" key="11">
    <source>
        <dbReference type="ARBA" id="ARBA00023211"/>
    </source>
</evidence>
<dbReference type="InterPro" id="IPR001079">
    <property type="entry name" value="Galectin_CRD"/>
</dbReference>
<feature type="domain" description="Galectin" evidence="13">
    <location>
        <begin position="233"/>
        <end position="436"/>
    </location>
</feature>
<dbReference type="AlphaFoldDB" id="A0A8T0H4L4"/>
<dbReference type="SUPFAM" id="SSF49899">
    <property type="entry name" value="Concanavalin A-like lectins/glucanases"/>
    <property type="match status" value="1"/>
</dbReference>
<dbReference type="PANTHER" id="PTHR11214">
    <property type="entry name" value="BETA-1,3-N-ACETYLGLUCOSAMINYLTRANSFERASE"/>
    <property type="match status" value="1"/>
</dbReference>
<keyword evidence="15" id="KW-1185">Reference proteome</keyword>
<keyword evidence="7" id="KW-0735">Signal-anchor</keyword>
<comment type="pathway">
    <text evidence="2">Protein modification; protein glycosylation.</text>
</comment>
<proteinExistence type="inferred from homology"/>
<dbReference type="Pfam" id="PF01762">
    <property type="entry name" value="Galactosyl_T"/>
    <property type="match status" value="1"/>
</dbReference>
<dbReference type="PROSITE" id="PS51304">
    <property type="entry name" value="GALECTIN"/>
    <property type="match status" value="1"/>
</dbReference>